<dbReference type="GO" id="GO:0004298">
    <property type="term" value="F:threonine-type endopeptidase activity"/>
    <property type="evidence" value="ECO:0007669"/>
    <property type="project" value="UniProtKB-KW"/>
</dbReference>
<evidence type="ECO:0000256" key="7">
    <source>
        <dbReference type="ARBA" id="ARBA00023145"/>
    </source>
</evidence>
<dbReference type="PROSITE" id="PS51476">
    <property type="entry name" value="PROTEASOME_BETA_2"/>
    <property type="match status" value="1"/>
</dbReference>
<comment type="catalytic activity">
    <reaction evidence="1">
        <text>Cleavage of peptide bonds with very broad specificity.</text>
        <dbReference type="EC" id="3.4.25.1"/>
    </reaction>
</comment>
<evidence type="ECO:0000313" key="12">
    <source>
        <dbReference type="Proteomes" id="UP001174909"/>
    </source>
</evidence>
<keyword evidence="4" id="KW-0888">Threonine protease</keyword>
<dbReference type="InterPro" id="IPR029055">
    <property type="entry name" value="Ntn_hydrolases_N"/>
</dbReference>
<dbReference type="InterPro" id="IPR016050">
    <property type="entry name" value="Proteasome_bsu_CS"/>
</dbReference>
<dbReference type="Pfam" id="PF00227">
    <property type="entry name" value="Proteasome"/>
    <property type="match status" value="1"/>
</dbReference>
<evidence type="ECO:0000256" key="10">
    <source>
        <dbReference type="RuleBase" id="RU004203"/>
    </source>
</evidence>
<dbReference type="SUPFAM" id="SSF56235">
    <property type="entry name" value="N-terminal nucleophile aminohydrolases (Ntn hydrolases)"/>
    <property type="match status" value="1"/>
</dbReference>
<keyword evidence="6 10" id="KW-0647">Proteasome</keyword>
<accession>A0AA35SDU4</accession>
<dbReference type="PANTHER" id="PTHR32194:SF0">
    <property type="entry name" value="ATP-DEPENDENT PROTEASE SUBUNIT HSLV"/>
    <property type="match status" value="1"/>
</dbReference>
<dbReference type="AlphaFoldDB" id="A0AA35SDU4"/>
<keyword evidence="8 10" id="KW-0539">Nucleus</keyword>
<feature type="active site" description="Nucleophile" evidence="9">
    <location>
        <position position="41"/>
    </location>
</feature>
<evidence type="ECO:0000256" key="4">
    <source>
        <dbReference type="ARBA" id="ARBA00022698"/>
    </source>
</evidence>
<dbReference type="PANTHER" id="PTHR32194">
    <property type="entry name" value="METALLOPROTEASE TLDD"/>
    <property type="match status" value="1"/>
</dbReference>
<evidence type="ECO:0000256" key="9">
    <source>
        <dbReference type="PIRSR" id="PIRSR600243-1"/>
    </source>
</evidence>
<dbReference type="Proteomes" id="UP001174909">
    <property type="component" value="Unassembled WGS sequence"/>
</dbReference>
<dbReference type="EMBL" id="CASHTH010002321">
    <property type="protein sequence ID" value="CAI8028260.1"/>
    <property type="molecule type" value="Genomic_DNA"/>
</dbReference>
<dbReference type="InterPro" id="IPR001353">
    <property type="entry name" value="Proteasome_sua/b"/>
</dbReference>
<reference evidence="11" key="1">
    <citation type="submission" date="2023-03" db="EMBL/GenBank/DDBJ databases">
        <authorList>
            <person name="Steffen K."/>
            <person name="Cardenas P."/>
        </authorList>
    </citation>
    <scope>NUCLEOTIDE SEQUENCE</scope>
</reference>
<keyword evidence="7" id="KW-0865">Zymogen</keyword>
<dbReference type="GO" id="GO:0051603">
    <property type="term" value="P:proteolysis involved in protein catabolic process"/>
    <property type="evidence" value="ECO:0007669"/>
    <property type="project" value="InterPro"/>
</dbReference>
<dbReference type="PRINTS" id="PR00141">
    <property type="entry name" value="PROTEASOME"/>
</dbReference>
<comment type="caution">
    <text evidence="11">The sequence shown here is derived from an EMBL/GenBank/DDBJ whole genome shotgun (WGS) entry which is preliminary data.</text>
</comment>
<dbReference type="GO" id="GO:0019774">
    <property type="term" value="C:proteasome core complex, beta-subunit complex"/>
    <property type="evidence" value="ECO:0007669"/>
    <property type="project" value="UniProtKB-ARBA"/>
</dbReference>
<organism evidence="11 12">
    <name type="scientific">Geodia barretti</name>
    <name type="common">Barrett's horny sponge</name>
    <dbReference type="NCBI Taxonomy" id="519541"/>
    <lineage>
        <taxon>Eukaryota</taxon>
        <taxon>Metazoa</taxon>
        <taxon>Porifera</taxon>
        <taxon>Demospongiae</taxon>
        <taxon>Heteroscleromorpha</taxon>
        <taxon>Tetractinellida</taxon>
        <taxon>Astrophorina</taxon>
        <taxon>Geodiidae</taxon>
        <taxon>Geodia</taxon>
    </lineage>
</organism>
<keyword evidence="2 10" id="KW-0963">Cytoplasm</keyword>
<evidence type="ECO:0000256" key="8">
    <source>
        <dbReference type="ARBA" id="ARBA00023242"/>
    </source>
</evidence>
<keyword evidence="5" id="KW-0378">Hydrolase</keyword>
<dbReference type="InterPro" id="IPR000243">
    <property type="entry name" value="Pept_T1A_subB"/>
</dbReference>
<comment type="subcellular location">
    <subcellularLocation>
        <location evidence="10">Cytoplasm</location>
    </subcellularLocation>
    <subcellularLocation>
        <location evidence="10">Nucleus</location>
    </subcellularLocation>
</comment>
<comment type="subunit">
    <text evidence="10">Component of the proteasome complex.</text>
</comment>
<proteinExistence type="inferred from homology"/>
<dbReference type="GO" id="GO:0005634">
    <property type="term" value="C:nucleus"/>
    <property type="evidence" value="ECO:0007669"/>
    <property type="project" value="UniProtKB-SubCell"/>
</dbReference>
<keyword evidence="3" id="KW-0645">Protease</keyword>
<comment type="similarity">
    <text evidence="10">Belongs to the peptidase T1B family.</text>
</comment>
<protein>
    <recommendedName>
        <fullName evidence="10">Proteasome subunit beta</fullName>
    </recommendedName>
</protein>
<name>A0AA35SDU4_GEOBA</name>
<dbReference type="FunFam" id="3.60.20.10:FF:000010">
    <property type="entry name" value="Proteasome subunit beta type-1"/>
    <property type="match status" value="1"/>
</dbReference>
<evidence type="ECO:0000256" key="1">
    <source>
        <dbReference type="ARBA" id="ARBA00001198"/>
    </source>
</evidence>
<evidence type="ECO:0000256" key="3">
    <source>
        <dbReference type="ARBA" id="ARBA00022670"/>
    </source>
</evidence>
<dbReference type="GO" id="GO:0005737">
    <property type="term" value="C:cytoplasm"/>
    <property type="evidence" value="ECO:0007669"/>
    <property type="project" value="UniProtKB-SubCell"/>
</dbReference>
<evidence type="ECO:0000313" key="11">
    <source>
        <dbReference type="EMBL" id="CAI8028260.1"/>
    </source>
</evidence>
<keyword evidence="12" id="KW-1185">Reference proteome</keyword>
<dbReference type="PROSITE" id="PS00854">
    <property type="entry name" value="PROTEASOME_BETA_1"/>
    <property type="match status" value="1"/>
</dbReference>
<comment type="function">
    <text evidence="10">Component of the proteasome, a multicatalytic proteinase complex which is characterized by its ability to cleave peptides with Arg, Phe, Tyr, Leu, and Glu adjacent to the leaving group at neutral or slightly basic pH. The proteasome has an ATP-dependent proteolytic activity.</text>
</comment>
<gene>
    <name evidence="11" type="ORF">GBAR_LOCUS16132</name>
</gene>
<dbReference type="InterPro" id="IPR023333">
    <property type="entry name" value="Proteasome_suB-type"/>
</dbReference>
<dbReference type="Gene3D" id="3.60.20.10">
    <property type="entry name" value="Glutamine Phosphoribosylpyrophosphate, subunit 1, domain 1"/>
    <property type="match status" value="1"/>
</dbReference>
<evidence type="ECO:0000256" key="5">
    <source>
        <dbReference type="ARBA" id="ARBA00022801"/>
    </source>
</evidence>
<evidence type="ECO:0000256" key="2">
    <source>
        <dbReference type="ARBA" id="ARBA00022490"/>
    </source>
</evidence>
<evidence type="ECO:0000256" key="6">
    <source>
        <dbReference type="ARBA" id="ARBA00022942"/>
    </source>
</evidence>
<sequence>MAALGAVLQGLDGMPLALAKPARPLPECGVQIGTGAVMTGTSIMAVEFNGGVIIGADSRTSSGTYVANRVSDKLTEISPHVFCCRSGSSADTQAIADLVKYQLNLHSLELGEEAKVGIVAQMFRKWCYDYRDQLTAGIICAGWDRHEGGQVFSIPLGGMCIRQPFAIGGSGSTYIYGYCDSQFKKNMTKDECITFVKNCLALAIARDGSSGGVIRMAIITEDGVERSVFTGADIPRFYSD</sequence>
<dbReference type="CDD" id="cd03762">
    <property type="entry name" value="proteasome_beta_type_6"/>
    <property type="match status" value="1"/>
</dbReference>